<dbReference type="Pfam" id="PF13439">
    <property type="entry name" value="Glyco_transf_4"/>
    <property type="match status" value="1"/>
</dbReference>
<reference evidence="4 5" key="1">
    <citation type="submission" date="2020-08" db="EMBL/GenBank/DDBJ databases">
        <title>The Agave Microbiome: Exploring the role of microbial communities in plant adaptations to desert environments.</title>
        <authorList>
            <person name="Partida-Martinez L.P."/>
        </authorList>
    </citation>
    <scope>NUCLEOTIDE SEQUENCE [LARGE SCALE GENOMIC DNA]</scope>
    <source>
        <strain evidence="4 5">AT2.18</strain>
    </source>
</reference>
<dbReference type="Gene3D" id="3.40.50.2000">
    <property type="entry name" value="Glycogen Phosphorylase B"/>
    <property type="match status" value="1"/>
</dbReference>
<evidence type="ECO:0000313" key="5">
    <source>
        <dbReference type="Proteomes" id="UP000550501"/>
    </source>
</evidence>
<dbReference type="AlphaFoldDB" id="A0A839Q6A1"/>
<proteinExistence type="predicted"/>
<accession>A0A839Q6A1</accession>
<dbReference type="RefSeq" id="WP_183469784.1">
    <property type="nucleotide sequence ID" value="NZ_JACHVU010000007.1"/>
</dbReference>
<evidence type="ECO:0000313" key="4">
    <source>
        <dbReference type="EMBL" id="MBB2991758.1"/>
    </source>
</evidence>
<protein>
    <recommendedName>
        <fullName evidence="3">Glycosyltransferase subfamily 4-like N-terminal domain-containing protein</fullName>
    </recommendedName>
</protein>
<keyword evidence="1" id="KW-0328">Glycosyltransferase</keyword>
<evidence type="ECO:0000256" key="2">
    <source>
        <dbReference type="ARBA" id="ARBA00022679"/>
    </source>
</evidence>
<evidence type="ECO:0000256" key="1">
    <source>
        <dbReference type="ARBA" id="ARBA00022676"/>
    </source>
</evidence>
<keyword evidence="5" id="KW-1185">Reference proteome</keyword>
<evidence type="ECO:0000259" key="3">
    <source>
        <dbReference type="Pfam" id="PF13439"/>
    </source>
</evidence>
<feature type="domain" description="Glycosyltransferase subfamily 4-like N-terminal" evidence="3">
    <location>
        <begin position="23"/>
        <end position="144"/>
    </location>
</feature>
<comment type="caution">
    <text evidence="4">The sequence shown here is derived from an EMBL/GenBank/DDBJ whole genome shotgun (WGS) entry which is preliminary data.</text>
</comment>
<dbReference type="InterPro" id="IPR028098">
    <property type="entry name" value="Glyco_trans_4-like_N"/>
</dbReference>
<organism evidence="4 5">
    <name type="scientific">Mycolicibacterium iranicum</name>
    <name type="common">Mycobacterium iranicum</name>
    <dbReference type="NCBI Taxonomy" id="912594"/>
    <lineage>
        <taxon>Bacteria</taxon>
        <taxon>Bacillati</taxon>
        <taxon>Actinomycetota</taxon>
        <taxon>Actinomycetes</taxon>
        <taxon>Mycobacteriales</taxon>
        <taxon>Mycobacteriaceae</taxon>
        <taxon>Mycolicibacterium</taxon>
    </lineage>
</organism>
<sequence length="354" mass="39268">MIRAASVPAGHPFVVSSTDPDRVALCPDPVVPGATLPGQWWPPRWLDPAYIKANIAEIDVLHVHFGFETVPVADLRAVIETLRAYRVPLVVTVHDLANPHLRDQSRHRERLELLLRAASAVITLTPGAARVITDRWGVAPTVLPHPHLLPLESVGAQRDPAPVPVVAMHAKFLRENVDPWPLMDALLASGLPSCGTAVRFDMDQNATTSPRADQEVSERLDRYRAAGVDVRIHPPFTDAGLVDYLTEIDVMVLPYRFGTHSGWVEACFDAGVSRVVPDCGFFHQQQAAHLFGFGLGYFDAPGLLQAVERAVAEARERPHVVDRSRCELRLAQRSEVRHEIVRIYRRVLDERDAA</sequence>
<dbReference type="EMBL" id="JACHVU010000007">
    <property type="protein sequence ID" value="MBB2991758.1"/>
    <property type="molecule type" value="Genomic_DNA"/>
</dbReference>
<name>A0A839Q6A1_MYCIR</name>
<gene>
    <name evidence="4" type="ORF">FHR72_003248</name>
</gene>
<dbReference type="GO" id="GO:0016757">
    <property type="term" value="F:glycosyltransferase activity"/>
    <property type="evidence" value="ECO:0007669"/>
    <property type="project" value="UniProtKB-KW"/>
</dbReference>
<dbReference type="Proteomes" id="UP000550501">
    <property type="component" value="Unassembled WGS sequence"/>
</dbReference>
<dbReference type="SUPFAM" id="SSF53756">
    <property type="entry name" value="UDP-Glycosyltransferase/glycogen phosphorylase"/>
    <property type="match status" value="1"/>
</dbReference>
<keyword evidence="2" id="KW-0808">Transferase</keyword>